<sequence>METANILLSIGGDDGNTVMKWGVTAAEIAVLRAIHGEAAVNDVEPTGETDRTHRQERERLIGIYGRARFADDKPVVDNLFPGVAARVFERLDELDLDESFFKPTSRAKPRAEPAEVVPDKAQGRRSKKAPQPAKAQPATQGESGGEADDGDDGIGDMDDGQGIMD</sequence>
<evidence type="ECO:0000256" key="1">
    <source>
        <dbReference type="SAM" id="MobiDB-lite"/>
    </source>
</evidence>
<feature type="compositionally biased region" description="Acidic residues" evidence="1">
    <location>
        <begin position="145"/>
        <end position="159"/>
    </location>
</feature>
<feature type="compositionally biased region" description="Basic and acidic residues" evidence="1">
    <location>
        <begin position="109"/>
        <end position="122"/>
    </location>
</feature>
<name>A0A1H8WIM4_9BRAD</name>
<evidence type="ECO:0000313" key="2">
    <source>
        <dbReference type="EMBL" id="SEP27459.1"/>
    </source>
</evidence>
<feature type="region of interest" description="Disordered" evidence="1">
    <location>
        <begin position="100"/>
        <end position="165"/>
    </location>
</feature>
<feature type="compositionally biased region" description="Low complexity" evidence="1">
    <location>
        <begin position="129"/>
        <end position="141"/>
    </location>
</feature>
<protein>
    <submittedName>
        <fullName evidence="2">Uncharacterized protein</fullName>
    </submittedName>
</protein>
<dbReference type="OrthoDB" id="8265950at2"/>
<gene>
    <name evidence="2" type="ORF">SAMN05444123_112126</name>
</gene>
<dbReference type="EMBL" id="FODT01000012">
    <property type="protein sequence ID" value="SEP27459.1"/>
    <property type="molecule type" value="Genomic_DNA"/>
</dbReference>
<accession>A0A1H8WIM4</accession>
<evidence type="ECO:0000313" key="3">
    <source>
        <dbReference type="Proteomes" id="UP000199615"/>
    </source>
</evidence>
<dbReference type="Proteomes" id="UP000199615">
    <property type="component" value="Unassembled WGS sequence"/>
</dbReference>
<keyword evidence="3" id="KW-1185">Reference proteome</keyword>
<dbReference type="RefSeq" id="WP_092685951.1">
    <property type="nucleotide sequence ID" value="NZ_FODT01000012.1"/>
</dbReference>
<dbReference type="AlphaFoldDB" id="A0A1H8WIM4"/>
<reference evidence="3" key="1">
    <citation type="submission" date="2016-10" db="EMBL/GenBank/DDBJ databases">
        <authorList>
            <person name="Varghese N."/>
            <person name="Submissions S."/>
        </authorList>
    </citation>
    <scope>NUCLEOTIDE SEQUENCE [LARGE SCALE GENOMIC DNA]</scope>
    <source>
        <strain evidence="3">DSM 123</strain>
    </source>
</reference>
<proteinExistence type="predicted"/>
<organism evidence="2 3">
    <name type="scientific">Rhodopseudomonas pseudopalustris</name>
    <dbReference type="NCBI Taxonomy" id="1513892"/>
    <lineage>
        <taxon>Bacteria</taxon>
        <taxon>Pseudomonadati</taxon>
        <taxon>Pseudomonadota</taxon>
        <taxon>Alphaproteobacteria</taxon>
        <taxon>Hyphomicrobiales</taxon>
        <taxon>Nitrobacteraceae</taxon>
        <taxon>Rhodopseudomonas</taxon>
    </lineage>
</organism>